<dbReference type="GO" id="GO:0005874">
    <property type="term" value="C:microtubule"/>
    <property type="evidence" value="ECO:0007669"/>
    <property type="project" value="UniProtKB-KW"/>
</dbReference>
<reference evidence="11" key="1">
    <citation type="submission" date="2012-11" db="EMBL/GenBank/DDBJ databases">
        <authorList>
            <person name="Lucero-Rivera Y.E."/>
            <person name="Tovar-Ramirez D."/>
        </authorList>
    </citation>
    <scope>NUCLEOTIDE SEQUENCE</scope>
    <source>
        <tissue evidence="11">Salivary gland</tissue>
    </source>
</reference>
<accession>L7MJR1</accession>
<feature type="compositionally biased region" description="Low complexity" evidence="10">
    <location>
        <begin position="465"/>
        <end position="482"/>
    </location>
</feature>
<proteinExistence type="evidence at transcript level"/>
<keyword evidence="7" id="KW-0206">Cytoskeleton</keyword>
<feature type="compositionally biased region" description="Basic and acidic residues" evidence="10">
    <location>
        <begin position="707"/>
        <end position="730"/>
    </location>
</feature>
<name>L7MJR1_RHIPC</name>
<evidence type="ECO:0000256" key="5">
    <source>
        <dbReference type="ARBA" id="ARBA00022490"/>
    </source>
</evidence>
<feature type="compositionally biased region" description="Basic and acidic residues" evidence="10">
    <location>
        <begin position="158"/>
        <end position="176"/>
    </location>
</feature>
<feature type="region of interest" description="Disordered" evidence="10">
    <location>
        <begin position="375"/>
        <end position="741"/>
    </location>
</feature>
<keyword evidence="5" id="KW-0963">Cytoplasm</keyword>
<feature type="compositionally biased region" description="Low complexity" evidence="10">
    <location>
        <begin position="601"/>
        <end position="621"/>
    </location>
</feature>
<reference evidence="11" key="2">
    <citation type="journal article" date="2015" name="J. Proteomics">
        <title>Sexual differences in the sialomes of the zebra tick, Rhipicephalus pulchellus.</title>
        <authorList>
            <person name="Tan A.W."/>
            <person name="Francischetti I.M."/>
            <person name="Slovak M."/>
            <person name="Kini R.M."/>
            <person name="Ribeiro J.M."/>
        </authorList>
    </citation>
    <scope>NUCLEOTIDE SEQUENCE</scope>
    <source>
        <tissue evidence="11">Salivary gland</tissue>
    </source>
</reference>
<feature type="compositionally biased region" description="Low complexity" evidence="10">
    <location>
        <begin position="507"/>
        <end position="526"/>
    </location>
</feature>
<evidence type="ECO:0000256" key="10">
    <source>
        <dbReference type="SAM" id="MobiDB-lite"/>
    </source>
</evidence>
<feature type="compositionally biased region" description="Basic and acidic residues" evidence="10">
    <location>
        <begin position="486"/>
        <end position="495"/>
    </location>
</feature>
<feature type="compositionally biased region" description="Basic and acidic residues" evidence="10">
    <location>
        <begin position="403"/>
        <end position="420"/>
    </location>
</feature>
<dbReference type="EMBL" id="GACK01001516">
    <property type="protein sequence ID" value="JAA63518.1"/>
    <property type="molecule type" value="mRNA"/>
</dbReference>
<evidence type="ECO:0000313" key="11">
    <source>
        <dbReference type="EMBL" id="JAA63518.1"/>
    </source>
</evidence>
<dbReference type="PANTHER" id="PTHR32078">
    <property type="entry name" value="NUCLEAR PROTEIN MDM1"/>
    <property type="match status" value="1"/>
</dbReference>
<dbReference type="GO" id="GO:0046600">
    <property type="term" value="P:negative regulation of centriole replication"/>
    <property type="evidence" value="ECO:0007669"/>
    <property type="project" value="InterPro"/>
</dbReference>
<keyword evidence="6" id="KW-0493">Microtubule</keyword>
<feature type="region of interest" description="Disordered" evidence="10">
    <location>
        <begin position="58"/>
        <end position="78"/>
    </location>
</feature>
<evidence type="ECO:0000256" key="7">
    <source>
        <dbReference type="ARBA" id="ARBA00023212"/>
    </source>
</evidence>
<feature type="region of interest" description="Disordered" evidence="10">
    <location>
        <begin position="138"/>
        <end position="197"/>
    </location>
</feature>
<comment type="function">
    <text evidence="9">Microtubule-binding protein that negatively regulates centriole duplication. Binds to and stabilizes microtubules.</text>
</comment>
<evidence type="ECO:0000256" key="8">
    <source>
        <dbReference type="ARBA" id="ARBA00023242"/>
    </source>
</evidence>
<feature type="non-terminal residue" evidence="11">
    <location>
        <position position="1"/>
    </location>
</feature>
<feature type="compositionally biased region" description="Basic and acidic residues" evidence="10">
    <location>
        <begin position="529"/>
        <end position="559"/>
    </location>
</feature>
<evidence type="ECO:0000256" key="4">
    <source>
        <dbReference type="ARBA" id="ARBA00013508"/>
    </source>
</evidence>
<dbReference type="GO" id="GO:0008017">
    <property type="term" value="F:microtubule binding"/>
    <property type="evidence" value="ECO:0007669"/>
    <property type="project" value="InterPro"/>
</dbReference>
<dbReference type="AlphaFoldDB" id="L7MJR1"/>
<comment type="subcellular location">
    <subcellularLocation>
        <location evidence="1">Cytoplasm</location>
        <location evidence="1">Cytoskeleton</location>
        <location evidence="1">Microtubule organizing center</location>
        <location evidence="1">Centrosome</location>
        <location evidence="1">Centriole</location>
    </subcellularLocation>
    <subcellularLocation>
        <location evidence="2">Nucleus</location>
    </subcellularLocation>
</comment>
<keyword evidence="8" id="KW-0539">Nucleus</keyword>
<feature type="compositionally biased region" description="Basic and acidic residues" evidence="10">
    <location>
        <begin position="34"/>
        <end position="47"/>
    </location>
</feature>
<dbReference type="GO" id="GO:0005634">
    <property type="term" value="C:nucleus"/>
    <property type="evidence" value="ECO:0007669"/>
    <property type="project" value="UniProtKB-SubCell"/>
</dbReference>
<evidence type="ECO:0000256" key="9">
    <source>
        <dbReference type="ARBA" id="ARBA00045771"/>
    </source>
</evidence>
<evidence type="ECO:0000256" key="3">
    <source>
        <dbReference type="ARBA" id="ARBA00010494"/>
    </source>
</evidence>
<dbReference type="PANTHER" id="PTHR32078:SF1">
    <property type="entry name" value="NUCLEAR PROTEIN MDM1"/>
    <property type="match status" value="1"/>
</dbReference>
<evidence type="ECO:0000256" key="1">
    <source>
        <dbReference type="ARBA" id="ARBA00004114"/>
    </source>
</evidence>
<organism evidence="11">
    <name type="scientific">Rhipicephalus pulchellus</name>
    <name type="common">Yellow backed tick</name>
    <name type="synonym">Dermacentor pulchellus</name>
    <dbReference type="NCBI Taxonomy" id="72859"/>
    <lineage>
        <taxon>Eukaryota</taxon>
        <taxon>Metazoa</taxon>
        <taxon>Ecdysozoa</taxon>
        <taxon>Arthropoda</taxon>
        <taxon>Chelicerata</taxon>
        <taxon>Arachnida</taxon>
        <taxon>Acari</taxon>
        <taxon>Parasitiformes</taxon>
        <taxon>Ixodida</taxon>
        <taxon>Ixodoidea</taxon>
        <taxon>Ixodidae</taxon>
        <taxon>Rhipicephalinae</taxon>
        <taxon>Rhipicephalus</taxon>
        <taxon>Rhipicephalus</taxon>
    </lineage>
</organism>
<feature type="region of interest" description="Disordered" evidence="10">
    <location>
        <begin position="29"/>
        <end position="48"/>
    </location>
</feature>
<dbReference type="InterPro" id="IPR029136">
    <property type="entry name" value="MDM1"/>
</dbReference>
<sequence>RHPVRRSAASAAPTIRTRNVSFSFRSGRAVSTAAKDDGDRGNAREETALAEGYPLRFVTCRPPRPSREKDQPRARSLGPRRRFVVNMLHAEYKRSFAWQPGHPEPAGNVVVKPPDATSLEPALTRKKKHPEVAYRTSDILGTDGSHHQAAATGSADTVNRDGNDHCYRARPGERSNKSKVGSRSRSADPSLGRGRPVMSNEECCAEVPMNGGCDGASPESHGDEAPCKTSEYRAAFAWPPKPSLPPATRDVVDGPHRAEPMERLLPRDDTSHEVKKTTKRTEYKAKFKPFSSYMYIDGSWKKPKAIMPDAPPVVDPNQWYTEVVERLHMADEYRSRSRAGALQTAGPTASHRTTTLWAKLDSSASLAALALAHTPRLASAKTPPRERPAPASVHRSQSAKRRDKTDAEAGRTTDTSEKKSPTKAVSPVKAEGNQRKASPAAKTAARQKQTSPKTPAKHDEDVAKTTASSRARAASSPPQRRTPLAEADKKDDKKTGTSRPRRPLQESAAPPAAKPRAVVRPASAAVNEQDGKIWLKPQGKPEGEEAAGKEQDGIGKAEDAGGGEDGVLVPPATTPAESVEAATPGSGSERKSDAVRPSSLPPMNGSSASSSALASADMASPSPLPEPQSGPVPLTTVKSPEEVTGVKSPDPETWTVPLDTGRGLEWTDGQSPAGDWPGKAKGTTAPIIDTAPKPTSAPKTESTIPEGKVDPIPKAAPEESPHKGAPEDPVKPQPAGQTGVDVLDKARNRLEEFWVTGK</sequence>
<protein>
    <recommendedName>
        <fullName evidence="4">Nuclear protein MDM1</fullName>
    </recommendedName>
</protein>
<dbReference type="GO" id="GO:0005814">
    <property type="term" value="C:centriole"/>
    <property type="evidence" value="ECO:0007669"/>
    <property type="project" value="UniProtKB-SubCell"/>
</dbReference>
<evidence type="ECO:0000256" key="6">
    <source>
        <dbReference type="ARBA" id="ARBA00022701"/>
    </source>
</evidence>
<comment type="similarity">
    <text evidence="3">Belongs to the MDM1 family.</text>
</comment>
<evidence type="ECO:0000256" key="2">
    <source>
        <dbReference type="ARBA" id="ARBA00004123"/>
    </source>
</evidence>